<dbReference type="AlphaFoldDB" id="A0A4C1X5Z9"/>
<reference evidence="2 3" key="1">
    <citation type="journal article" date="2019" name="Commun. Biol.">
        <title>The bagworm genome reveals a unique fibroin gene that provides high tensile strength.</title>
        <authorList>
            <person name="Kono N."/>
            <person name="Nakamura H."/>
            <person name="Ohtoshi R."/>
            <person name="Tomita M."/>
            <person name="Numata K."/>
            <person name="Arakawa K."/>
        </authorList>
    </citation>
    <scope>NUCLEOTIDE SEQUENCE [LARGE SCALE GENOMIC DNA]</scope>
</reference>
<comment type="caution">
    <text evidence="2">The sequence shown here is derived from an EMBL/GenBank/DDBJ whole genome shotgun (WGS) entry which is preliminary data.</text>
</comment>
<sequence length="274" mass="30291">MRLKNSVWVCLDFDRNVKGDGMTNHDSLKIGKNNRHNSVPFETAFLNGDVAGSRERVGTERGTRGSEGRARGMRRAASVAAAPRRRLRIKLSAAVRASAHRAPVYRWLVAGEPDALEGPRTPRDRPPWRCYGPMLTHSRSDGDFPIYTRVQDRYLSRMCEANDWASARHVCGWPPRPPPAPSAAQYLRAAVLRNSDVREQCGLKEDVVTRIGKERTCRGKTGKGLAVHLACLGEHVKPTVPAVVTASTTTARRPPTRAERRGGPSDSRPSICNK</sequence>
<proteinExistence type="predicted"/>
<evidence type="ECO:0000313" key="3">
    <source>
        <dbReference type="Proteomes" id="UP000299102"/>
    </source>
</evidence>
<name>A0A4C1X5Z9_EUMVA</name>
<protein>
    <submittedName>
        <fullName evidence="2">Uncharacterized protein</fullName>
    </submittedName>
</protein>
<feature type="compositionally biased region" description="Basic and acidic residues" evidence="1">
    <location>
        <begin position="53"/>
        <end position="70"/>
    </location>
</feature>
<dbReference type="EMBL" id="BGZK01000755">
    <property type="protein sequence ID" value="GBP59226.1"/>
    <property type="molecule type" value="Genomic_DNA"/>
</dbReference>
<feature type="compositionally biased region" description="Low complexity" evidence="1">
    <location>
        <begin position="244"/>
        <end position="253"/>
    </location>
</feature>
<gene>
    <name evidence="2" type="ORF">EVAR_54661_1</name>
</gene>
<keyword evidence="3" id="KW-1185">Reference proteome</keyword>
<evidence type="ECO:0000256" key="1">
    <source>
        <dbReference type="SAM" id="MobiDB-lite"/>
    </source>
</evidence>
<dbReference type="Proteomes" id="UP000299102">
    <property type="component" value="Unassembled WGS sequence"/>
</dbReference>
<evidence type="ECO:0000313" key="2">
    <source>
        <dbReference type="EMBL" id="GBP59226.1"/>
    </source>
</evidence>
<dbReference type="OrthoDB" id="7464536at2759"/>
<accession>A0A4C1X5Z9</accession>
<feature type="region of interest" description="Disordered" evidence="1">
    <location>
        <begin position="244"/>
        <end position="274"/>
    </location>
</feature>
<organism evidence="2 3">
    <name type="scientific">Eumeta variegata</name>
    <name type="common">Bagworm moth</name>
    <name type="synonym">Eumeta japonica</name>
    <dbReference type="NCBI Taxonomy" id="151549"/>
    <lineage>
        <taxon>Eukaryota</taxon>
        <taxon>Metazoa</taxon>
        <taxon>Ecdysozoa</taxon>
        <taxon>Arthropoda</taxon>
        <taxon>Hexapoda</taxon>
        <taxon>Insecta</taxon>
        <taxon>Pterygota</taxon>
        <taxon>Neoptera</taxon>
        <taxon>Endopterygota</taxon>
        <taxon>Lepidoptera</taxon>
        <taxon>Glossata</taxon>
        <taxon>Ditrysia</taxon>
        <taxon>Tineoidea</taxon>
        <taxon>Psychidae</taxon>
        <taxon>Oiketicinae</taxon>
        <taxon>Eumeta</taxon>
    </lineage>
</organism>
<feature type="region of interest" description="Disordered" evidence="1">
    <location>
        <begin position="53"/>
        <end position="73"/>
    </location>
</feature>